<gene>
    <name evidence="3" type="ORF">SAMN05421545_1372</name>
</gene>
<dbReference type="AlphaFoldDB" id="A0A1N6W5F9"/>
<protein>
    <submittedName>
        <fullName evidence="3">GHKL domain-containing protein</fullName>
    </submittedName>
</protein>
<keyword evidence="1" id="KW-0472">Membrane</keyword>
<dbReference type="PANTHER" id="PTHR34220">
    <property type="entry name" value="SENSOR HISTIDINE KINASE YPDA"/>
    <property type="match status" value="1"/>
</dbReference>
<feature type="transmembrane region" description="Helical" evidence="1">
    <location>
        <begin position="142"/>
        <end position="169"/>
    </location>
</feature>
<feature type="transmembrane region" description="Helical" evidence="1">
    <location>
        <begin position="181"/>
        <end position="199"/>
    </location>
</feature>
<feature type="domain" description="Signal transduction histidine kinase internal region" evidence="2">
    <location>
        <begin position="313"/>
        <end position="390"/>
    </location>
</feature>
<proteinExistence type="predicted"/>
<dbReference type="Proteomes" id="UP000185924">
    <property type="component" value="Unassembled WGS sequence"/>
</dbReference>
<dbReference type="RefSeq" id="WP_007657782.1">
    <property type="nucleotide sequence ID" value="NZ_FTNM01000002.1"/>
</dbReference>
<evidence type="ECO:0000256" key="1">
    <source>
        <dbReference type="SAM" id="Phobius"/>
    </source>
</evidence>
<dbReference type="SUPFAM" id="SSF55874">
    <property type="entry name" value="ATPase domain of HSP90 chaperone/DNA topoisomerase II/histidine kinase"/>
    <property type="match status" value="1"/>
</dbReference>
<dbReference type="Gene3D" id="3.30.565.10">
    <property type="entry name" value="Histidine kinase-like ATPase, C-terminal domain"/>
    <property type="match status" value="1"/>
</dbReference>
<feature type="transmembrane region" description="Helical" evidence="1">
    <location>
        <begin position="91"/>
        <end position="112"/>
    </location>
</feature>
<accession>A0A1N6W5F9</accession>
<dbReference type="GO" id="GO:0000155">
    <property type="term" value="F:phosphorelay sensor kinase activity"/>
    <property type="evidence" value="ECO:0007669"/>
    <property type="project" value="InterPro"/>
</dbReference>
<reference evidence="4" key="1">
    <citation type="submission" date="2017-01" db="EMBL/GenBank/DDBJ databases">
        <authorList>
            <person name="Varghese N."/>
            <person name="Submissions S."/>
        </authorList>
    </citation>
    <scope>NUCLEOTIDE SEQUENCE [LARGE SCALE GENOMIC DNA]</scope>
    <source>
        <strain evidence="4">DM9</strain>
    </source>
</reference>
<evidence type="ECO:0000259" key="2">
    <source>
        <dbReference type="Pfam" id="PF06580"/>
    </source>
</evidence>
<keyword evidence="1" id="KW-0812">Transmembrane</keyword>
<dbReference type="InterPro" id="IPR050640">
    <property type="entry name" value="Bact_2-comp_sensor_kinase"/>
</dbReference>
<evidence type="ECO:0000313" key="4">
    <source>
        <dbReference type="Proteomes" id="UP000185924"/>
    </source>
</evidence>
<dbReference type="InterPro" id="IPR010559">
    <property type="entry name" value="Sig_transdc_His_kin_internal"/>
</dbReference>
<dbReference type="STRING" id="1077936.SAMN05421545_1372"/>
<dbReference type="OrthoDB" id="9792992at2"/>
<evidence type="ECO:0000313" key="3">
    <source>
        <dbReference type="EMBL" id="SIQ85361.1"/>
    </source>
</evidence>
<feature type="transmembrane region" description="Helical" evidence="1">
    <location>
        <begin position="205"/>
        <end position="226"/>
    </location>
</feature>
<dbReference type="Pfam" id="PF06580">
    <property type="entry name" value="His_kinase"/>
    <property type="match status" value="1"/>
</dbReference>
<feature type="transmembrane region" description="Helical" evidence="1">
    <location>
        <begin position="59"/>
        <end position="79"/>
    </location>
</feature>
<dbReference type="GO" id="GO:0016020">
    <property type="term" value="C:membrane"/>
    <property type="evidence" value="ECO:0007669"/>
    <property type="project" value="InterPro"/>
</dbReference>
<feature type="transmembrane region" description="Helical" evidence="1">
    <location>
        <begin position="21"/>
        <end position="39"/>
    </location>
</feature>
<feature type="transmembrane region" description="Helical" evidence="1">
    <location>
        <begin position="268"/>
        <end position="291"/>
    </location>
</feature>
<keyword evidence="1" id="KW-1133">Transmembrane helix</keyword>
<dbReference type="InterPro" id="IPR036890">
    <property type="entry name" value="HATPase_C_sf"/>
</dbReference>
<dbReference type="EMBL" id="FTNM01000002">
    <property type="protein sequence ID" value="SIQ85361.1"/>
    <property type="molecule type" value="Genomic_DNA"/>
</dbReference>
<organism evidence="3 4">
    <name type="scientific">Pontibacter lucknowensis</name>
    <dbReference type="NCBI Taxonomy" id="1077936"/>
    <lineage>
        <taxon>Bacteria</taxon>
        <taxon>Pseudomonadati</taxon>
        <taxon>Bacteroidota</taxon>
        <taxon>Cytophagia</taxon>
        <taxon>Cytophagales</taxon>
        <taxon>Hymenobacteraceae</taxon>
        <taxon>Pontibacter</taxon>
    </lineage>
</organism>
<sequence>MNDMTLDNHIAKPLQTAKIEFWVATAIFVFSIFSLSTSYEPNQWFFERAGIEYHFYKHYFWPQLIRYTLLYLGFLFLNFRIIPKLMQKEHVPLYSLLLLGLYLAYSFAAGVLDTYTKSYLLTWDDGSEQYYGLIFQDSFRHALFLLLLVGIYTFIKYAGLYLIANATAISARYRIINRDTLTAFIFWMISVFLLMVFNIEFEVTLTLAVVSLCALLLYCGAYYYIIPNALKSTRPFRKYLFVSLLVVVLAYLPVAFLILMFMHDEDHAFGLSFFNSLFQLFVTAPFVWFLFKRQMKGKEEVFVLKKELGTTSANLDFLRSQINPHFLFNALNTLYGTALQENSERTAQGIQMLGDMMRFMLHENHQQKILLSREIEYMRNYIDLQLLRTSSSPNISIETKIEEVLGEKYIAPMLLIPFIENAFKHGISLKHKSWIRITLHTDKDKLYFDVYNSKQKKSEQDPEKDKSGIGLKNVKQRLELLYSERHELIIRDTPEEFFVHLTLQL</sequence>
<feature type="transmembrane region" description="Helical" evidence="1">
    <location>
        <begin position="238"/>
        <end position="262"/>
    </location>
</feature>
<dbReference type="PANTHER" id="PTHR34220:SF7">
    <property type="entry name" value="SENSOR HISTIDINE KINASE YPDA"/>
    <property type="match status" value="1"/>
</dbReference>
<keyword evidence="4" id="KW-1185">Reference proteome</keyword>
<name>A0A1N6W5F9_9BACT</name>